<dbReference type="AlphaFoldDB" id="A0A1K0IDE7"/>
<dbReference type="GO" id="GO:0003700">
    <property type="term" value="F:DNA-binding transcription factor activity"/>
    <property type="evidence" value="ECO:0007669"/>
    <property type="project" value="InterPro"/>
</dbReference>
<dbReference type="InterPro" id="IPR036388">
    <property type="entry name" value="WH-like_DNA-bd_sf"/>
</dbReference>
<proteinExistence type="inferred from homology"/>
<evidence type="ECO:0000256" key="1">
    <source>
        <dbReference type="ARBA" id="ARBA00009437"/>
    </source>
</evidence>
<dbReference type="Pfam" id="PF00126">
    <property type="entry name" value="HTH_1"/>
    <property type="match status" value="1"/>
</dbReference>
<accession>A0A1K0IDE7</accession>
<dbReference type="PRINTS" id="PR00039">
    <property type="entry name" value="HTHLYSR"/>
</dbReference>
<keyword evidence="3" id="KW-0238">DNA-binding</keyword>
<gene>
    <name evidence="7" type="ORF">CNECB9_2330005</name>
</gene>
<dbReference type="PANTHER" id="PTHR30126:SF77">
    <property type="entry name" value="TRANSCRIPTIONAL REGULATORY PROTEIN"/>
    <property type="match status" value="1"/>
</dbReference>
<keyword evidence="5" id="KW-1133">Transmembrane helix</keyword>
<evidence type="ECO:0000313" key="7">
    <source>
        <dbReference type="EMBL" id="SCU75333.1"/>
    </source>
</evidence>
<dbReference type="InterPro" id="IPR000847">
    <property type="entry name" value="LysR_HTH_N"/>
</dbReference>
<name>A0A1K0IDE7_CUPNE</name>
<evidence type="ECO:0000256" key="5">
    <source>
        <dbReference type="SAM" id="Phobius"/>
    </source>
</evidence>
<dbReference type="InterPro" id="IPR036390">
    <property type="entry name" value="WH_DNA-bd_sf"/>
</dbReference>
<keyword evidence="5" id="KW-0472">Membrane</keyword>
<keyword evidence="2" id="KW-0805">Transcription regulation</keyword>
<dbReference type="FunFam" id="1.10.10.10:FF:000001">
    <property type="entry name" value="LysR family transcriptional regulator"/>
    <property type="match status" value="1"/>
</dbReference>
<feature type="transmembrane region" description="Helical" evidence="5">
    <location>
        <begin position="223"/>
        <end position="243"/>
    </location>
</feature>
<evidence type="ECO:0000256" key="4">
    <source>
        <dbReference type="ARBA" id="ARBA00023163"/>
    </source>
</evidence>
<keyword evidence="5" id="KW-0812">Transmembrane</keyword>
<dbReference type="Pfam" id="PF03466">
    <property type="entry name" value="LysR_substrate"/>
    <property type="match status" value="1"/>
</dbReference>
<dbReference type="PROSITE" id="PS50931">
    <property type="entry name" value="HTH_LYSR"/>
    <property type="match status" value="1"/>
</dbReference>
<evidence type="ECO:0000256" key="2">
    <source>
        <dbReference type="ARBA" id="ARBA00023015"/>
    </source>
</evidence>
<organism evidence="7">
    <name type="scientific">Cupriavidus necator</name>
    <name type="common">Alcaligenes eutrophus</name>
    <name type="synonym">Ralstonia eutropha</name>
    <dbReference type="NCBI Taxonomy" id="106590"/>
    <lineage>
        <taxon>Bacteria</taxon>
        <taxon>Pseudomonadati</taxon>
        <taxon>Pseudomonadota</taxon>
        <taxon>Betaproteobacteria</taxon>
        <taxon>Burkholderiales</taxon>
        <taxon>Burkholderiaceae</taxon>
        <taxon>Cupriavidus</taxon>
    </lineage>
</organism>
<dbReference type="Gene3D" id="3.40.190.290">
    <property type="match status" value="1"/>
</dbReference>
<evidence type="ECO:0000256" key="3">
    <source>
        <dbReference type="ARBA" id="ARBA00023125"/>
    </source>
</evidence>
<protein>
    <recommendedName>
        <fullName evidence="6">HTH lysR-type domain-containing protein</fullName>
    </recommendedName>
</protein>
<evidence type="ECO:0000259" key="6">
    <source>
        <dbReference type="PROSITE" id="PS50931"/>
    </source>
</evidence>
<dbReference type="SUPFAM" id="SSF46785">
    <property type="entry name" value="Winged helix' DNA-binding domain"/>
    <property type="match status" value="1"/>
</dbReference>
<keyword evidence="4" id="KW-0804">Transcription</keyword>
<feature type="domain" description="HTH lysR-type" evidence="6">
    <location>
        <begin position="1"/>
        <end position="59"/>
    </location>
</feature>
<dbReference type="Gene3D" id="1.10.10.10">
    <property type="entry name" value="Winged helix-like DNA-binding domain superfamily/Winged helix DNA-binding domain"/>
    <property type="match status" value="1"/>
</dbReference>
<dbReference type="CDD" id="cd05466">
    <property type="entry name" value="PBP2_LTTR_substrate"/>
    <property type="match status" value="1"/>
</dbReference>
<dbReference type="EMBL" id="FMSH01000150">
    <property type="protein sequence ID" value="SCU75333.1"/>
    <property type="molecule type" value="Genomic_DNA"/>
</dbReference>
<reference evidence="7" key="1">
    <citation type="submission" date="2016-09" db="EMBL/GenBank/DDBJ databases">
        <authorList>
            <person name="Capua I."/>
            <person name="De Benedictis P."/>
            <person name="Joannis T."/>
            <person name="Lombin L.H."/>
            <person name="Cattoli G."/>
        </authorList>
    </citation>
    <scope>NUCLEOTIDE SEQUENCE</scope>
    <source>
        <strain evidence="7">B9</strain>
    </source>
</reference>
<comment type="similarity">
    <text evidence="1">Belongs to the LysR transcriptional regulatory family.</text>
</comment>
<sequence length="314" mass="34704">MTTFKQLEAFVAISEMGSFDAAAEKLDIAQSAVSRHIKEFETSFGYPLFDRSGRTARLTLEGAEVLARARDVLKKRNVLLDQFVRKDALVRKLRLGVTELTALTWLPSFVDAIRAQFPHVVVELEVEHSVPLHDRLRTGQLDLIVVPNAFDLTGLLRTRLAEVRNAWFCSPTLDLPHTRMKVAELSKYPLLMQGPQSGAGVLMRNWFARNGLTPRNTLLSNSIAALGGIAVSGLGVVYLPVVVSRGLVNKGLLREVHATPGLPPIRYVALLRADSATPFHRTIAALAQQTCDFERPYEQSMEAAMHGALRDADD</sequence>
<dbReference type="RefSeq" id="WP_340523685.1">
    <property type="nucleotide sequence ID" value="NZ_FMSH01000150.1"/>
</dbReference>
<dbReference type="GO" id="GO:0000976">
    <property type="term" value="F:transcription cis-regulatory region binding"/>
    <property type="evidence" value="ECO:0007669"/>
    <property type="project" value="TreeGrafter"/>
</dbReference>
<dbReference type="SUPFAM" id="SSF53850">
    <property type="entry name" value="Periplasmic binding protein-like II"/>
    <property type="match status" value="1"/>
</dbReference>
<dbReference type="InterPro" id="IPR005119">
    <property type="entry name" value="LysR_subst-bd"/>
</dbReference>
<dbReference type="PANTHER" id="PTHR30126">
    <property type="entry name" value="HTH-TYPE TRANSCRIPTIONAL REGULATOR"/>
    <property type="match status" value="1"/>
</dbReference>